<keyword evidence="1" id="KW-0812">Transmembrane</keyword>
<dbReference type="KEGG" id="pdh:B9T62_31375"/>
<keyword evidence="1" id="KW-1133">Transmembrane helix</keyword>
<accession>A0A2Z2KKT9</accession>
<proteinExistence type="predicted"/>
<feature type="transmembrane region" description="Helical" evidence="1">
    <location>
        <begin position="6"/>
        <end position="30"/>
    </location>
</feature>
<dbReference type="AlphaFoldDB" id="A0A2Z2KKT9"/>
<keyword evidence="3" id="KW-1185">Reference proteome</keyword>
<evidence type="ECO:0000313" key="3">
    <source>
        <dbReference type="Proteomes" id="UP000249890"/>
    </source>
</evidence>
<sequence length="63" mass="7029">MEQVVFIISILSLAVALILFIGRVLTSGLGKAFEMKSKSTKYMLSSFFLYIISFALYILISNS</sequence>
<reference evidence="2 3" key="1">
    <citation type="submission" date="2017-06" db="EMBL/GenBank/DDBJ databases">
        <title>Complete genome sequence of Paenibacillus donghaensis KCTC 13049T isolated from East Sea sediment, South Korea.</title>
        <authorList>
            <person name="Jung B.K."/>
            <person name="Hong S.-J."/>
            <person name="Shin J.-H."/>
        </authorList>
    </citation>
    <scope>NUCLEOTIDE SEQUENCE [LARGE SCALE GENOMIC DNA]</scope>
    <source>
        <strain evidence="2 3">KCTC 13049</strain>
    </source>
</reference>
<organism evidence="2 3">
    <name type="scientific">Paenibacillus donghaensis</name>
    <dbReference type="NCBI Taxonomy" id="414771"/>
    <lineage>
        <taxon>Bacteria</taxon>
        <taxon>Bacillati</taxon>
        <taxon>Bacillota</taxon>
        <taxon>Bacilli</taxon>
        <taxon>Bacillales</taxon>
        <taxon>Paenibacillaceae</taxon>
        <taxon>Paenibacillus</taxon>
    </lineage>
</organism>
<evidence type="ECO:0000256" key="1">
    <source>
        <dbReference type="SAM" id="Phobius"/>
    </source>
</evidence>
<dbReference type="EMBL" id="CP021780">
    <property type="protein sequence ID" value="ASA24865.1"/>
    <property type="molecule type" value="Genomic_DNA"/>
</dbReference>
<feature type="transmembrane region" description="Helical" evidence="1">
    <location>
        <begin position="42"/>
        <end position="60"/>
    </location>
</feature>
<name>A0A2Z2KKT9_9BACL</name>
<dbReference type="Proteomes" id="UP000249890">
    <property type="component" value="Chromosome"/>
</dbReference>
<keyword evidence="1" id="KW-0472">Membrane</keyword>
<protein>
    <submittedName>
        <fullName evidence="2">Mas-related G-protein coupled receptor member D</fullName>
    </submittedName>
</protein>
<keyword evidence="2" id="KW-0675">Receptor</keyword>
<gene>
    <name evidence="2" type="ORF">B9T62_31375</name>
</gene>
<evidence type="ECO:0000313" key="2">
    <source>
        <dbReference type="EMBL" id="ASA24865.1"/>
    </source>
</evidence>